<dbReference type="EMBL" id="JRES01000994">
    <property type="protein sequence ID" value="KNC26353.1"/>
    <property type="molecule type" value="Genomic_DNA"/>
</dbReference>
<organism evidence="3 4">
    <name type="scientific">Lucilia cuprina</name>
    <name type="common">Green bottle fly</name>
    <name type="synonym">Australian sheep blowfly</name>
    <dbReference type="NCBI Taxonomy" id="7375"/>
    <lineage>
        <taxon>Eukaryota</taxon>
        <taxon>Metazoa</taxon>
        <taxon>Ecdysozoa</taxon>
        <taxon>Arthropoda</taxon>
        <taxon>Hexapoda</taxon>
        <taxon>Insecta</taxon>
        <taxon>Pterygota</taxon>
        <taxon>Neoptera</taxon>
        <taxon>Endopterygota</taxon>
        <taxon>Diptera</taxon>
        <taxon>Brachycera</taxon>
        <taxon>Muscomorpha</taxon>
        <taxon>Oestroidea</taxon>
        <taxon>Calliphoridae</taxon>
        <taxon>Luciliinae</taxon>
        <taxon>Lucilia</taxon>
    </lineage>
</organism>
<dbReference type="GO" id="GO:0005737">
    <property type="term" value="C:cytoplasm"/>
    <property type="evidence" value="ECO:0007669"/>
    <property type="project" value="InterPro"/>
</dbReference>
<dbReference type="Gene3D" id="3.90.1640.10">
    <property type="entry name" value="inorganic pyrophosphatase (n-terminal core)"/>
    <property type="match status" value="1"/>
</dbReference>
<dbReference type="PANTHER" id="PTHR12112">
    <property type="entry name" value="BNIP - RELATED"/>
    <property type="match status" value="1"/>
</dbReference>
<feature type="domain" description="DHHA2" evidence="2">
    <location>
        <begin position="220"/>
        <end position="371"/>
    </location>
</feature>
<reference evidence="3 4" key="1">
    <citation type="journal article" date="2015" name="Nat. Commun.">
        <title>Lucilia cuprina genome unlocks parasitic fly biology to underpin future interventions.</title>
        <authorList>
            <person name="Anstead C.A."/>
            <person name="Korhonen P.K."/>
            <person name="Young N.D."/>
            <person name="Hall R.S."/>
            <person name="Jex A.R."/>
            <person name="Murali S.C."/>
            <person name="Hughes D.S."/>
            <person name="Lee S.F."/>
            <person name="Perry T."/>
            <person name="Stroehlein A.J."/>
            <person name="Ansell B.R."/>
            <person name="Breugelmans B."/>
            <person name="Hofmann A."/>
            <person name="Qu J."/>
            <person name="Dugan S."/>
            <person name="Lee S.L."/>
            <person name="Chao H."/>
            <person name="Dinh H."/>
            <person name="Han Y."/>
            <person name="Doddapaneni H.V."/>
            <person name="Worley K.C."/>
            <person name="Muzny D.M."/>
            <person name="Ioannidis P."/>
            <person name="Waterhouse R.M."/>
            <person name="Zdobnov E.M."/>
            <person name="James P.J."/>
            <person name="Bagnall N.H."/>
            <person name="Kotze A.C."/>
            <person name="Gibbs R.A."/>
            <person name="Richards S."/>
            <person name="Batterham P."/>
            <person name="Gasser R.B."/>
        </authorList>
    </citation>
    <scope>NUCLEOTIDE SEQUENCE [LARGE SCALE GENOMIC DNA]</scope>
    <source>
        <strain evidence="3 4">LS</strain>
        <tissue evidence="3">Full body</tissue>
    </source>
</reference>
<dbReference type="SUPFAM" id="SSF64182">
    <property type="entry name" value="DHH phosphoesterases"/>
    <property type="match status" value="1"/>
</dbReference>
<proteinExistence type="inferred from homology"/>
<protein>
    <recommendedName>
        <fullName evidence="2">DHHA2 domain-containing protein</fullName>
    </recommendedName>
</protein>
<evidence type="ECO:0000313" key="4">
    <source>
        <dbReference type="Proteomes" id="UP000037069"/>
    </source>
</evidence>
<keyword evidence="4" id="KW-1185">Reference proteome</keyword>
<name>A0A0L0C1X1_LUCCU</name>
<sequence length="373" mass="42076">MLNFLKQTRKFVNNAKEPICIVLGNESCDLDSAVCAVSMAYFYQNNIDSSLNKPKAYNYLPVLNIPKRDYPLKTEVKYLFQENNINEEWLTFKDELNEDFLKDSAFVLVDHHVSPWLKNCIAIYDHRPKDASAVIPEKCELHLNLVGSGATLVAEQFLNAKILDASVKEILNLLRSTIVLDTVNFSQSAARATPKDVEICLALENVLEKFNCLHSREALFESLVKARADVGSLTASQLLRKDLKILTSNKNGGNNNIAIPGFPLLVQHFISKPGAEDAVREFAQEFKCSIVLLMGMFVQPEDNSVHRDFGLINISDSIMCESIEKCLLSLDEPKLGIELYNNCNFMDGSFYKQQNIKVTRKHVLPIVKNILDQ</sequence>
<dbReference type="Proteomes" id="UP000037069">
    <property type="component" value="Unassembled WGS sequence"/>
</dbReference>
<gene>
    <name evidence="3" type="ORF">FF38_01799</name>
</gene>
<dbReference type="OMA" id="KRFCARD"/>
<comment type="similarity">
    <text evidence="1">Belongs to the PPase class C family. Prune subfamily.</text>
</comment>
<dbReference type="GO" id="GO:0004309">
    <property type="term" value="F:exopolyphosphatase activity"/>
    <property type="evidence" value="ECO:0007669"/>
    <property type="project" value="TreeGrafter"/>
</dbReference>
<dbReference type="PANTHER" id="PTHR12112:SF39">
    <property type="entry name" value="EG:152A3.5 PROTEIN (FBGN0003116_PN PROTEIN)"/>
    <property type="match status" value="1"/>
</dbReference>
<dbReference type="InterPro" id="IPR038763">
    <property type="entry name" value="DHH_sf"/>
</dbReference>
<dbReference type="Pfam" id="PF02833">
    <property type="entry name" value="DHHA2"/>
    <property type="match status" value="1"/>
</dbReference>
<dbReference type="AlphaFoldDB" id="A0A0L0C1X1"/>
<accession>A0A0L0C1X1</accession>
<evidence type="ECO:0000256" key="1">
    <source>
        <dbReference type="ARBA" id="ARBA00010331"/>
    </source>
</evidence>
<dbReference type="Gene3D" id="3.10.310.20">
    <property type="entry name" value="DHHA2 domain"/>
    <property type="match status" value="1"/>
</dbReference>
<dbReference type="InterPro" id="IPR004097">
    <property type="entry name" value="DHHA2"/>
</dbReference>
<dbReference type="SMART" id="SM01131">
    <property type="entry name" value="DHHA2"/>
    <property type="match status" value="1"/>
</dbReference>
<comment type="caution">
    <text evidence="3">The sequence shown here is derived from an EMBL/GenBank/DDBJ whole genome shotgun (WGS) entry which is preliminary data.</text>
</comment>
<dbReference type="OrthoDB" id="374045at2759"/>
<evidence type="ECO:0000259" key="2">
    <source>
        <dbReference type="SMART" id="SM01131"/>
    </source>
</evidence>
<evidence type="ECO:0000313" key="3">
    <source>
        <dbReference type="EMBL" id="KNC26353.1"/>
    </source>
</evidence>
<dbReference type="InterPro" id="IPR038222">
    <property type="entry name" value="DHHA2_dom_sf"/>
</dbReference>
<dbReference type="STRING" id="7375.A0A0L0C1X1"/>